<evidence type="ECO:0000256" key="3">
    <source>
        <dbReference type="SAM" id="Phobius"/>
    </source>
</evidence>
<protein>
    <submittedName>
        <fullName evidence="5">CapA family protein</fullName>
    </submittedName>
</protein>
<dbReference type="InterPro" id="IPR019079">
    <property type="entry name" value="Capsule_synth_CapA"/>
</dbReference>
<evidence type="ECO:0000313" key="6">
    <source>
        <dbReference type="Proteomes" id="UP001596528"/>
    </source>
</evidence>
<keyword evidence="3" id="KW-0812">Transmembrane</keyword>
<feature type="compositionally biased region" description="Low complexity" evidence="2">
    <location>
        <begin position="441"/>
        <end position="484"/>
    </location>
</feature>
<dbReference type="Pfam" id="PF09587">
    <property type="entry name" value="PGA_cap"/>
    <property type="match status" value="1"/>
</dbReference>
<feature type="compositionally biased region" description="Low complexity" evidence="2">
    <location>
        <begin position="65"/>
        <end position="77"/>
    </location>
</feature>
<dbReference type="RefSeq" id="WP_138788564.1">
    <property type="nucleotide sequence ID" value="NZ_JBHTGQ010000041.1"/>
</dbReference>
<dbReference type="PANTHER" id="PTHR33393:SF13">
    <property type="entry name" value="PGA BIOSYNTHESIS PROTEIN CAPA"/>
    <property type="match status" value="1"/>
</dbReference>
<feature type="region of interest" description="Disordered" evidence="2">
    <location>
        <begin position="395"/>
        <end position="484"/>
    </location>
</feature>
<dbReference type="CDD" id="cd07381">
    <property type="entry name" value="MPP_CapA"/>
    <property type="match status" value="1"/>
</dbReference>
<proteinExistence type="inferred from homology"/>
<keyword evidence="6" id="KW-1185">Reference proteome</keyword>
<name>A0ABW2V971_9BACL</name>
<dbReference type="SUPFAM" id="SSF56300">
    <property type="entry name" value="Metallo-dependent phosphatases"/>
    <property type="match status" value="1"/>
</dbReference>
<evidence type="ECO:0000256" key="2">
    <source>
        <dbReference type="SAM" id="MobiDB-lite"/>
    </source>
</evidence>
<comment type="similarity">
    <text evidence="1">Belongs to the CapA family.</text>
</comment>
<gene>
    <name evidence="5" type="ORF">ACFQWB_15505</name>
</gene>
<evidence type="ECO:0000259" key="4">
    <source>
        <dbReference type="SMART" id="SM00854"/>
    </source>
</evidence>
<dbReference type="PANTHER" id="PTHR33393">
    <property type="entry name" value="POLYGLUTAMINE SYNTHESIS ACCESSORY PROTEIN RV0574C-RELATED"/>
    <property type="match status" value="1"/>
</dbReference>
<evidence type="ECO:0000313" key="5">
    <source>
        <dbReference type="EMBL" id="MFC7751325.1"/>
    </source>
</evidence>
<dbReference type="EMBL" id="JBHTGQ010000041">
    <property type="protein sequence ID" value="MFC7751325.1"/>
    <property type="molecule type" value="Genomic_DNA"/>
</dbReference>
<keyword evidence="3" id="KW-0472">Membrane</keyword>
<comment type="caution">
    <text evidence="5">The sequence shown here is derived from an EMBL/GenBank/DDBJ whole genome shotgun (WGS) entry which is preliminary data.</text>
</comment>
<dbReference type="PROSITE" id="PS51257">
    <property type="entry name" value="PROKAR_LIPOPROTEIN"/>
    <property type="match status" value="1"/>
</dbReference>
<feature type="region of interest" description="Disordered" evidence="2">
    <location>
        <begin position="50"/>
        <end position="92"/>
    </location>
</feature>
<sequence length="484" mass="51312">MQSRAERKEAEKRKKRARRNNMLFYTIISAVLAGCAIYLAVLASGDDGASEPSGGTIAVTPNPPAVSSAPASPSAPAHEPEPSPSAAHSGAPQAKAVTIHFAGDVMFGARVGDVLAKQGYDYPYQSVRRYLSDADLTIVNLETAVTEAGEEQAKQYVYRSSPQALPALKKSGVDIVNLANNHSMDYGVSGLLDTFRHLDEAGIAYVGAGRNIDEAYAPRIVEKNGVKIAVLGFTRVYEEAWWQASSEPGVAGTYDYRVPRALEAIRQAKSEADLVVVIAHWGVERKETPEPYQTALARRYIDEGADLVVGGHPHVVQGFETYKGKWIAYSLGNFIFTVNPNPLTWNSMILQAACTVQGDCDLTAVPVSAAKVGLPEPMEGEEAKRLLERLSALSPNAKVDADGKVREDRPKPTIVPPPLPTATPHATAPSPTPKPTPSPSVKPSQAAKPSPKPSAAPSTTVVPSGAESPAASSSAPSKPPGSRN</sequence>
<feature type="domain" description="Capsule synthesis protein CapA" evidence="4">
    <location>
        <begin position="98"/>
        <end position="338"/>
    </location>
</feature>
<feature type="compositionally biased region" description="Basic and acidic residues" evidence="2">
    <location>
        <begin position="399"/>
        <end position="411"/>
    </location>
</feature>
<dbReference type="InterPro" id="IPR029052">
    <property type="entry name" value="Metallo-depent_PP-like"/>
</dbReference>
<dbReference type="InterPro" id="IPR052169">
    <property type="entry name" value="CW_Biosynth-Accessory"/>
</dbReference>
<dbReference type="Proteomes" id="UP001596528">
    <property type="component" value="Unassembled WGS sequence"/>
</dbReference>
<feature type="transmembrane region" description="Helical" evidence="3">
    <location>
        <begin position="21"/>
        <end position="43"/>
    </location>
</feature>
<accession>A0ABW2V971</accession>
<dbReference type="SMART" id="SM00854">
    <property type="entry name" value="PGA_cap"/>
    <property type="match status" value="1"/>
</dbReference>
<evidence type="ECO:0000256" key="1">
    <source>
        <dbReference type="ARBA" id="ARBA00005662"/>
    </source>
</evidence>
<dbReference type="Gene3D" id="3.60.21.10">
    <property type="match status" value="1"/>
</dbReference>
<keyword evidence="3" id="KW-1133">Transmembrane helix</keyword>
<organism evidence="5 6">
    <name type="scientific">Paenibacillus thermoaerophilus</name>
    <dbReference type="NCBI Taxonomy" id="1215385"/>
    <lineage>
        <taxon>Bacteria</taxon>
        <taxon>Bacillati</taxon>
        <taxon>Bacillota</taxon>
        <taxon>Bacilli</taxon>
        <taxon>Bacillales</taxon>
        <taxon>Paenibacillaceae</taxon>
        <taxon>Paenibacillus</taxon>
    </lineage>
</organism>
<feature type="compositionally biased region" description="Pro residues" evidence="2">
    <location>
        <begin position="430"/>
        <end position="440"/>
    </location>
</feature>
<reference evidence="6" key="1">
    <citation type="journal article" date="2019" name="Int. J. Syst. Evol. Microbiol.">
        <title>The Global Catalogue of Microorganisms (GCM) 10K type strain sequencing project: providing services to taxonomists for standard genome sequencing and annotation.</title>
        <authorList>
            <consortium name="The Broad Institute Genomics Platform"/>
            <consortium name="The Broad Institute Genome Sequencing Center for Infectious Disease"/>
            <person name="Wu L."/>
            <person name="Ma J."/>
        </authorList>
    </citation>
    <scope>NUCLEOTIDE SEQUENCE [LARGE SCALE GENOMIC DNA]</scope>
    <source>
        <strain evidence="6">JCM 18657</strain>
    </source>
</reference>